<sequence>MAVDTFFVGALKGVGKVYLQTVLDCYSRHAWGRLYTSKLPVTSVYVHNETLLPFFETHEARVYSILSDNEREFCGRPDHHPYERFLQLEGIEHRTTKVRRPQSNGFIEPLHRTLLDEDLHKRGERPGMSR</sequence>
<organism evidence="2 3">
    <name type="scientific">Aeromonas salmonicida</name>
    <dbReference type="NCBI Taxonomy" id="645"/>
    <lineage>
        <taxon>Bacteria</taxon>
        <taxon>Pseudomonadati</taxon>
        <taxon>Pseudomonadota</taxon>
        <taxon>Gammaproteobacteria</taxon>
        <taxon>Aeromonadales</taxon>
        <taxon>Aeromonadaceae</taxon>
        <taxon>Aeromonas</taxon>
    </lineage>
</organism>
<dbReference type="EMBL" id="QLLM01000022">
    <property type="protein sequence ID" value="RAI99667.1"/>
    <property type="molecule type" value="Genomic_DNA"/>
</dbReference>
<name>A0AAX1PDD7_AERSA</name>
<dbReference type="InterPro" id="IPR039537">
    <property type="entry name" value="Retrotran_Ty1/copia-like"/>
</dbReference>
<evidence type="ECO:0000313" key="3">
    <source>
        <dbReference type="Proteomes" id="UP000249422"/>
    </source>
</evidence>
<reference evidence="2 3" key="1">
    <citation type="submission" date="2018-06" db="EMBL/GenBank/DDBJ databases">
        <title>Freshwater and sediment microbial communities from various areas in North America, analyzing microbe dynamics in response to fracking.</title>
        <authorList>
            <person name="Lamendella R."/>
        </authorList>
    </citation>
    <scope>NUCLEOTIDE SEQUENCE [LARGE SCALE GENOMIC DNA]</scope>
    <source>
        <strain evidence="2 3">17</strain>
    </source>
</reference>
<dbReference type="InterPro" id="IPR036397">
    <property type="entry name" value="RNaseH_sf"/>
</dbReference>
<dbReference type="AlphaFoldDB" id="A0AAX1PDD7"/>
<dbReference type="Gene3D" id="3.30.420.10">
    <property type="entry name" value="Ribonuclease H-like superfamily/Ribonuclease H"/>
    <property type="match status" value="1"/>
</dbReference>
<evidence type="ECO:0000313" key="2">
    <source>
        <dbReference type="EMBL" id="RAI99667.1"/>
    </source>
</evidence>
<gene>
    <name evidence="2" type="ORF">DEU50_12254</name>
</gene>
<dbReference type="PANTHER" id="PTHR42648:SF12">
    <property type="entry name" value="BLL1855 PROTEIN"/>
    <property type="match status" value="1"/>
</dbReference>
<dbReference type="InterPro" id="IPR001584">
    <property type="entry name" value="Integrase_cat-core"/>
</dbReference>
<dbReference type="GO" id="GO:0015074">
    <property type="term" value="P:DNA integration"/>
    <property type="evidence" value="ECO:0007669"/>
    <property type="project" value="InterPro"/>
</dbReference>
<dbReference type="SUPFAM" id="SSF53098">
    <property type="entry name" value="Ribonuclease H-like"/>
    <property type="match status" value="1"/>
</dbReference>
<dbReference type="Proteomes" id="UP000249422">
    <property type="component" value="Unassembled WGS sequence"/>
</dbReference>
<evidence type="ECO:0000259" key="1">
    <source>
        <dbReference type="PROSITE" id="PS50994"/>
    </source>
</evidence>
<dbReference type="InterPro" id="IPR012337">
    <property type="entry name" value="RNaseH-like_sf"/>
</dbReference>
<dbReference type="Pfam" id="PF00665">
    <property type="entry name" value="rve"/>
    <property type="match status" value="1"/>
</dbReference>
<comment type="caution">
    <text evidence="2">The sequence shown here is derived from an EMBL/GenBank/DDBJ whole genome shotgun (WGS) entry which is preliminary data.</text>
</comment>
<dbReference type="PANTHER" id="PTHR42648">
    <property type="entry name" value="TRANSPOSASE, PUTATIVE-RELATED"/>
    <property type="match status" value="1"/>
</dbReference>
<protein>
    <submittedName>
        <fullName evidence="2">Integrase-like protein</fullName>
    </submittedName>
</protein>
<accession>A0AAX1PDD7</accession>
<dbReference type="GO" id="GO:0003676">
    <property type="term" value="F:nucleic acid binding"/>
    <property type="evidence" value="ECO:0007669"/>
    <property type="project" value="InterPro"/>
</dbReference>
<feature type="domain" description="Integrase catalytic" evidence="1">
    <location>
        <begin position="1"/>
        <end position="130"/>
    </location>
</feature>
<proteinExistence type="predicted"/>
<dbReference type="PROSITE" id="PS50994">
    <property type="entry name" value="INTEGRASE"/>
    <property type="match status" value="1"/>
</dbReference>